<name>A0A0N4Z624_PARTI</name>
<evidence type="ECO:0000313" key="1">
    <source>
        <dbReference type="Proteomes" id="UP000038045"/>
    </source>
</evidence>
<organism evidence="1 2">
    <name type="scientific">Parastrongyloides trichosuri</name>
    <name type="common">Possum-specific nematode worm</name>
    <dbReference type="NCBI Taxonomy" id="131310"/>
    <lineage>
        <taxon>Eukaryota</taxon>
        <taxon>Metazoa</taxon>
        <taxon>Ecdysozoa</taxon>
        <taxon>Nematoda</taxon>
        <taxon>Chromadorea</taxon>
        <taxon>Rhabditida</taxon>
        <taxon>Tylenchina</taxon>
        <taxon>Panagrolaimomorpha</taxon>
        <taxon>Strongyloidoidea</taxon>
        <taxon>Strongyloididae</taxon>
        <taxon>Parastrongyloides</taxon>
    </lineage>
</organism>
<accession>A0A0N4Z624</accession>
<proteinExistence type="predicted"/>
<dbReference type="AlphaFoldDB" id="A0A0N4Z624"/>
<protein>
    <submittedName>
        <fullName evidence="2">Uncharacterized protein</fullName>
    </submittedName>
</protein>
<evidence type="ECO:0000313" key="2">
    <source>
        <dbReference type="WBParaSite" id="PTRK_0000256700.1"/>
    </source>
</evidence>
<dbReference type="WBParaSite" id="PTRK_0000256700.1">
    <property type="protein sequence ID" value="PTRK_0000256700.1"/>
    <property type="gene ID" value="PTRK_0000256700"/>
</dbReference>
<dbReference type="Proteomes" id="UP000038045">
    <property type="component" value="Unplaced"/>
</dbReference>
<sequence>MNITLRVDKSLFSGSDLDIDIIVGGFHDTNNKSIIFDEEKDEDKIIDKIPGHCIKFAKKFELSKDDSYSKSRNAQKRHSNNNNGGIKETLFSKPGIFVHKTLSSSHFDYVSDRCNFNDPHDYKKGNFNLNSCIPRIDYFILYAKGLSFSPETVFDLFDIFISLSPTDEILNLCKIENSDHICDLFKKDLSKFDVSYKLDPDEVMILNVDRSHKFVREEKGFNREDKIGTNSTVNDLTFDCTKY</sequence>
<keyword evidence="1" id="KW-1185">Reference proteome</keyword>
<reference evidence="2" key="1">
    <citation type="submission" date="2017-02" db="UniProtKB">
        <authorList>
            <consortium name="WormBaseParasite"/>
        </authorList>
    </citation>
    <scope>IDENTIFICATION</scope>
</reference>